<reference evidence="1" key="1">
    <citation type="submission" date="2021-02" db="EMBL/GenBank/DDBJ databases">
        <title>Infant gut strain persistence is associated with maternal origin, phylogeny, and functional potential including surface adhesion and iron acquisition.</title>
        <authorList>
            <person name="Lou Y.C."/>
        </authorList>
    </citation>
    <scope>NUCLEOTIDE SEQUENCE</scope>
    <source>
        <strain evidence="1">L3_101_000G1_dasL3_101_000G1_concoct_7_sub</strain>
    </source>
</reference>
<dbReference type="AlphaFoldDB" id="A0A9E1FDJ4"/>
<dbReference type="EMBL" id="JAHAKR010000272">
    <property type="protein sequence ID" value="MBS5830392.1"/>
    <property type="molecule type" value="Genomic_DNA"/>
</dbReference>
<organism evidence="1 2">
    <name type="scientific">Campylobacter concisus</name>
    <dbReference type="NCBI Taxonomy" id="199"/>
    <lineage>
        <taxon>Bacteria</taxon>
        <taxon>Pseudomonadati</taxon>
        <taxon>Campylobacterota</taxon>
        <taxon>Epsilonproteobacteria</taxon>
        <taxon>Campylobacterales</taxon>
        <taxon>Campylobacteraceae</taxon>
        <taxon>Campylobacter</taxon>
    </lineage>
</organism>
<dbReference type="InterPro" id="IPR047777">
    <property type="entry name" value="LapA-like_RM"/>
</dbReference>
<feature type="non-terminal residue" evidence="1">
    <location>
        <position position="218"/>
    </location>
</feature>
<gene>
    <name evidence="1" type="ORF">KIC69_06155</name>
</gene>
<proteinExistence type="predicted"/>
<name>A0A9E1FDJ4_9BACT</name>
<dbReference type="Proteomes" id="UP000824019">
    <property type="component" value="Unassembled WGS sequence"/>
</dbReference>
<evidence type="ECO:0000313" key="1">
    <source>
        <dbReference type="EMBL" id="MBS5830392.1"/>
    </source>
</evidence>
<accession>A0A9E1FDJ4</accession>
<protein>
    <submittedName>
        <fullName evidence="1">Retention module-containing protein</fullName>
    </submittedName>
</protein>
<sequence length="218" mass="21913">MQTQVGVIKQISGLVVAVDQNGVSRVLKVGDALYLGEVVKTSSASSKAVVSMDNGKDVTILGDESLKLDENVAAGQNSNKVADVSDLQKALLNGEDLTKLEETAAGGNAAAAGGGDGVSLGAASFDEGGHYSNINENFRSIGDLNSARGAERIGGVSGAADNAGGDAGFVDTTIPTVTLDPINNTSTVVTGKVPNPDPNTTVIVEIPGHTPVTVPVNS</sequence>
<dbReference type="NCBIfam" id="NF033682">
    <property type="entry name" value="retention_LapA"/>
    <property type="match status" value="1"/>
</dbReference>
<evidence type="ECO:0000313" key="2">
    <source>
        <dbReference type="Proteomes" id="UP000824019"/>
    </source>
</evidence>
<comment type="caution">
    <text evidence="1">The sequence shown here is derived from an EMBL/GenBank/DDBJ whole genome shotgun (WGS) entry which is preliminary data.</text>
</comment>